<protein>
    <submittedName>
        <fullName evidence="1">Acyl-CoA dehydrogenase</fullName>
    </submittedName>
</protein>
<dbReference type="SUPFAM" id="SSF56645">
    <property type="entry name" value="Acyl-CoA dehydrogenase NM domain-like"/>
    <property type="match status" value="1"/>
</dbReference>
<dbReference type="Gene3D" id="1.20.140.10">
    <property type="entry name" value="Butyryl-CoA Dehydrogenase, subunit A, domain 3"/>
    <property type="match status" value="1"/>
</dbReference>
<reference evidence="1" key="2">
    <citation type="submission" date="2023-04" db="EMBL/GenBank/DDBJ databases">
        <authorList>
            <person name="Sun J.-Q."/>
        </authorList>
    </citation>
    <scope>NUCLEOTIDE SEQUENCE</scope>
    <source>
        <strain evidence="1">CC-YY355</strain>
    </source>
</reference>
<dbReference type="Proteomes" id="UP001160550">
    <property type="component" value="Unassembled WGS sequence"/>
</dbReference>
<proteinExistence type="predicted"/>
<organism evidence="1 2">
    <name type="scientific">Luteimonas composti</name>
    <dbReference type="NCBI Taxonomy" id="398257"/>
    <lineage>
        <taxon>Bacteria</taxon>
        <taxon>Pseudomonadati</taxon>
        <taxon>Pseudomonadota</taxon>
        <taxon>Gammaproteobacteria</taxon>
        <taxon>Lysobacterales</taxon>
        <taxon>Lysobacteraceae</taxon>
        <taxon>Luteimonas</taxon>
    </lineage>
</organism>
<name>A0ABT6MTF9_9GAMM</name>
<dbReference type="InterPro" id="IPR046373">
    <property type="entry name" value="Acyl-CoA_Oxase/DH_mid-dom_sf"/>
</dbReference>
<dbReference type="Gene3D" id="2.40.110.10">
    <property type="entry name" value="Butyryl-CoA Dehydrogenase, subunit A, domain 2"/>
    <property type="match status" value="1"/>
</dbReference>
<dbReference type="EMBL" id="JARYGX010000023">
    <property type="protein sequence ID" value="MDH7453922.1"/>
    <property type="molecule type" value="Genomic_DNA"/>
</dbReference>
<gene>
    <name evidence="1" type="ORF">QF205_12720</name>
</gene>
<dbReference type="RefSeq" id="WP_280943130.1">
    <property type="nucleotide sequence ID" value="NZ_JARYGX010000023.1"/>
</dbReference>
<comment type="caution">
    <text evidence="1">The sequence shown here is derived from an EMBL/GenBank/DDBJ whole genome shotgun (WGS) entry which is preliminary data.</text>
</comment>
<keyword evidence="2" id="KW-1185">Reference proteome</keyword>
<accession>A0ABT6MTF9</accession>
<sequence length="333" mass="35225">MSALPDTPASAREAVPDLVTLAARARDCVRREGDWPLPGRGRTLARWQALAAIAARDLALVKVVEAHYDALAILGDLDGEPTSPDALLAVWAAEGPQSTLVLDDGRGGPRLTGRKPWCSGAGFVDAALLTVQVGGVSQLVRVDMRGPGIERPPSVWQAVGMAAIESGPVEFHHVPCTRVGAPGAYLERPGFWHGGAGIAACWYGAAAEIARRMADPERIARDPHAAALLGRVDMALGAAAALLRELAERIDTAPSLPHQREVVRVRSLVERACHEVLDAAGRAMGPGPLCGDRQHAQRCADLSVFVRQSHADRDWAALGLAVASIEEGAQWPL</sequence>
<dbReference type="InterPro" id="IPR009100">
    <property type="entry name" value="AcylCoA_DH/oxidase_NM_dom_sf"/>
</dbReference>
<evidence type="ECO:0000313" key="1">
    <source>
        <dbReference type="EMBL" id="MDH7453922.1"/>
    </source>
</evidence>
<evidence type="ECO:0000313" key="2">
    <source>
        <dbReference type="Proteomes" id="UP001160550"/>
    </source>
</evidence>
<reference evidence="1" key="1">
    <citation type="journal article" date="2007" name="Int. J. Syst. Evol. Microbiol.">
        <title>Luteimonas composti sp. nov., a moderately thermophilic bacterium isolated from food waste.</title>
        <authorList>
            <person name="Young C.C."/>
            <person name="Kampfer P."/>
            <person name="Chen W.M."/>
            <person name="Yen W.S."/>
            <person name="Arun A.B."/>
            <person name="Lai W.A."/>
            <person name="Shen F.T."/>
            <person name="Rekha P.D."/>
            <person name="Lin K.Y."/>
            <person name="Chou J.H."/>
        </authorList>
    </citation>
    <scope>NUCLEOTIDE SEQUENCE</scope>
    <source>
        <strain evidence="1">CC-YY355</strain>
    </source>
</reference>